<evidence type="ECO:0000313" key="1">
    <source>
        <dbReference type="EMBL" id="RKT86946.1"/>
    </source>
</evidence>
<evidence type="ECO:0000313" key="4">
    <source>
        <dbReference type="Proteomes" id="UP000270697"/>
    </source>
</evidence>
<proteinExistence type="predicted"/>
<accession>A0A1I5JUF8</accession>
<reference evidence="1 4" key="2">
    <citation type="submission" date="2018-10" db="EMBL/GenBank/DDBJ databases">
        <title>Sequencing the genomes of 1000 actinobacteria strains.</title>
        <authorList>
            <person name="Klenk H.-P."/>
        </authorList>
    </citation>
    <scope>NUCLEOTIDE SEQUENCE [LARGE SCALE GENOMIC DNA]</scope>
    <source>
        <strain evidence="1 4">DSM 45119</strain>
    </source>
</reference>
<sequence length="135" mass="15388">MVESDQGHWRGVHWHTYIAFTNNTMLMPPPRSLRLVRIPDRVLRTPEEACAWVTTMMSRHAHRTPVHFIGPSGGRGHVADRDHIARNAADNLAVLRGGHSIYQDFAREYDRMHLWLEASDTTNCRAEHVAAPCIS</sequence>
<name>A0A1I5JUF8_9PSEU</name>
<organism evidence="2 3">
    <name type="scientific">Saccharopolyspora antimicrobica</name>
    <dbReference type="NCBI Taxonomy" id="455193"/>
    <lineage>
        <taxon>Bacteria</taxon>
        <taxon>Bacillati</taxon>
        <taxon>Actinomycetota</taxon>
        <taxon>Actinomycetes</taxon>
        <taxon>Pseudonocardiales</taxon>
        <taxon>Pseudonocardiaceae</taxon>
        <taxon>Saccharopolyspora</taxon>
    </lineage>
</organism>
<evidence type="ECO:0000313" key="2">
    <source>
        <dbReference type="EMBL" id="SFO76464.1"/>
    </source>
</evidence>
<dbReference type="EMBL" id="FOUP01000024">
    <property type="protein sequence ID" value="SFO76464.1"/>
    <property type="molecule type" value="Genomic_DNA"/>
</dbReference>
<protein>
    <submittedName>
        <fullName evidence="2">Uncharacterized protein</fullName>
    </submittedName>
</protein>
<dbReference type="Proteomes" id="UP000270697">
    <property type="component" value="Unassembled WGS sequence"/>
</dbReference>
<evidence type="ECO:0000313" key="3">
    <source>
        <dbReference type="Proteomes" id="UP000199398"/>
    </source>
</evidence>
<dbReference type="EMBL" id="RBXX01000002">
    <property type="protein sequence ID" value="RKT86946.1"/>
    <property type="molecule type" value="Genomic_DNA"/>
</dbReference>
<reference evidence="2 3" key="1">
    <citation type="submission" date="2016-10" db="EMBL/GenBank/DDBJ databases">
        <authorList>
            <person name="de Groot N.N."/>
        </authorList>
    </citation>
    <scope>NUCLEOTIDE SEQUENCE [LARGE SCALE GENOMIC DNA]</scope>
    <source>
        <strain evidence="2 3">CPCC 201259</strain>
    </source>
</reference>
<dbReference type="Proteomes" id="UP000199398">
    <property type="component" value="Unassembled WGS sequence"/>
</dbReference>
<gene>
    <name evidence="1" type="ORF">ATL45_5329</name>
    <name evidence="2" type="ORF">SAMN05421805_12430</name>
</gene>
<dbReference type="RefSeq" id="WP_093159385.1">
    <property type="nucleotide sequence ID" value="NZ_FOUP01000024.1"/>
</dbReference>
<keyword evidence="4" id="KW-1185">Reference proteome</keyword>
<dbReference type="AlphaFoldDB" id="A0A1I5JUF8"/>